<proteinExistence type="predicted"/>
<dbReference type="InterPro" id="IPR004360">
    <property type="entry name" value="Glyas_Fos-R_dOase_dom"/>
</dbReference>
<sequence>MQIEHVGLWVHDLEAMKAFYQMMFKAKGGERYENRAKGFQSYFLTFESGARLEIMHQVDQLVDRAVQGQYAHLAISVDSREMVDQLVVQFKAQGLPLLNGPRVTGDGYYEAVVEDPEHNLIELTV</sequence>
<organism evidence="2 3">
    <name type="scientific">Latilactobacillus fuchuensis</name>
    <dbReference type="NCBI Taxonomy" id="164393"/>
    <lineage>
        <taxon>Bacteria</taxon>
        <taxon>Bacillati</taxon>
        <taxon>Bacillota</taxon>
        <taxon>Bacilli</taxon>
        <taxon>Lactobacillales</taxon>
        <taxon>Lactobacillaceae</taxon>
        <taxon>Latilactobacillus</taxon>
    </lineage>
</organism>
<keyword evidence="2" id="KW-0456">Lyase</keyword>
<dbReference type="InterPro" id="IPR037523">
    <property type="entry name" value="VOC_core"/>
</dbReference>
<dbReference type="InterPro" id="IPR051332">
    <property type="entry name" value="Fosfomycin_Res_Enzymes"/>
</dbReference>
<dbReference type="EMBL" id="OGVC01000009">
    <property type="protein sequence ID" value="SPC37630.1"/>
    <property type="molecule type" value="Genomic_DNA"/>
</dbReference>
<dbReference type="Pfam" id="PF00903">
    <property type="entry name" value="Glyoxalase"/>
    <property type="match status" value="1"/>
</dbReference>
<name>A0A2N9DUC5_9LACO</name>
<dbReference type="PANTHER" id="PTHR36113">
    <property type="entry name" value="LYASE, PUTATIVE-RELATED-RELATED"/>
    <property type="match status" value="1"/>
</dbReference>
<comment type="caution">
    <text evidence="2">The sequence shown here is derived from an EMBL/GenBank/DDBJ whole genome shotgun (WGS) entry which is preliminary data.</text>
</comment>
<accession>A0A2N9DUC5</accession>
<dbReference type="SUPFAM" id="SSF54593">
    <property type="entry name" value="Glyoxalase/Bleomycin resistance protein/Dihydroxybiphenyl dioxygenase"/>
    <property type="match status" value="1"/>
</dbReference>
<dbReference type="GO" id="GO:0016829">
    <property type="term" value="F:lyase activity"/>
    <property type="evidence" value="ECO:0007669"/>
    <property type="project" value="UniProtKB-KW"/>
</dbReference>
<feature type="domain" description="VOC" evidence="1">
    <location>
        <begin position="2"/>
        <end position="125"/>
    </location>
</feature>
<gene>
    <name evidence="2" type="primary">yyaH</name>
    <name evidence="2" type="ORF">LFUMFP_170096</name>
</gene>
<dbReference type="Proteomes" id="UP000238739">
    <property type="component" value="Unassembled WGS sequence"/>
</dbReference>
<dbReference type="PANTHER" id="PTHR36113:SF1">
    <property type="entry name" value="GLYOXALASE_BLEOMYCIN RESISTANCE PROTEIN_DIOXYGENASE"/>
    <property type="match status" value="1"/>
</dbReference>
<reference evidence="2" key="1">
    <citation type="submission" date="2018-01" db="EMBL/GenBank/DDBJ databases">
        <authorList>
            <person name="Chaillou S."/>
        </authorList>
    </citation>
    <scope>NUCLEOTIDE SEQUENCE [LARGE SCALE GENOMIC DNA]</scope>
    <source>
        <strain evidence="2">MFPC41A2801</strain>
    </source>
</reference>
<evidence type="ECO:0000259" key="1">
    <source>
        <dbReference type="PROSITE" id="PS51819"/>
    </source>
</evidence>
<protein>
    <submittedName>
        <fullName evidence="2">Lyase</fullName>
    </submittedName>
</protein>
<dbReference type="AlphaFoldDB" id="A0A2N9DUC5"/>
<evidence type="ECO:0000313" key="2">
    <source>
        <dbReference type="EMBL" id="SPC37630.1"/>
    </source>
</evidence>
<dbReference type="InterPro" id="IPR029068">
    <property type="entry name" value="Glyas_Bleomycin-R_OHBP_Dase"/>
</dbReference>
<dbReference type="PROSITE" id="PS51819">
    <property type="entry name" value="VOC"/>
    <property type="match status" value="1"/>
</dbReference>
<evidence type="ECO:0000313" key="3">
    <source>
        <dbReference type="Proteomes" id="UP000238739"/>
    </source>
</evidence>
<keyword evidence="3" id="KW-1185">Reference proteome</keyword>
<dbReference type="Gene3D" id="3.10.180.10">
    <property type="entry name" value="2,3-Dihydroxybiphenyl 1,2-Dioxygenase, domain 1"/>
    <property type="match status" value="1"/>
</dbReference>
<dbReference type="RefSeq" id="WP_106483088.1">
    <property type="nucleotide sequence ID" value="NZ_LT984417.1"/>
</dbReference>